<dbReference type="AlphaFoldDB" id="A0A7J9LSQ7"/>
<dbReference type="Proteomes" id="UP000593576">
    <property type="component" value="Unassembled WGS sequence"/>
</dbReference>
<evidence type="ECO:0000313" key="1">
    <source>
        <dbReference type="EMBL" id="MBA0861606.1"/>
    </source>
</evidence>
<sequence length="78" mass="9232">SKKGNHSFFKPASLIPKSQKGKALRRSYFREDLLFGEHSTIKVVSCVWGELLSIVRFYCRISRGPERRWFTLWRMLVV</sequence>
<gene>
    <name evidence="1" type="ORF">Goshw_029480</name>
</gene>
<proteinExistence type="predicted"/>
<name>A0A7J9LSQ7_GOSSC</name>
<evidence type="ECO:0000313" key="2">
    <source>
        <dbReference type="Proteomes" id="UP000593576"/>
    </source>
</evidence>
<protein>
    <submittedName>
        <fullName evidence="1">Uncharacterized protein</fullName>
    </submittedName>
</protein>
<reference evidence="1 2" key="1">
    <citation type="journal article" date="2019" name="Genome Biol. Evol.">
        <title>Insights into the evolution of the New World diploid cottons (Gossypium, subgenus Houzingenia) based on genome sequencing.</title>
        <authorList>
            <person name="Grover C.E."/>
            <person name="Arick M.A. 2nd"/>
            <person name="Thrash A."/>
            <person name="Conover J.L."/>
            <person name="Sanders W.S."/>
            <person name="Peterson D.G."/>
            <person name="Frelichowski J.E."/>
            <person name="Scheffler J.A."/>
            <person name="Scheffler B.E."/>
            <person name="Wendel J.F."/>
        </authorList>
    </citation>
    <scope>NUCLEOTIDE SEQUENCE [LARGE SCALE GENOMIC DNA]</scope>
    <source>
        <strain evidence="1">1</strain>
        <tissue evidence="1">Leaf</tissue>
    </source>
</reference>
<accession>A0A7J9LSQ7</accession>
<feature type="non-terminal residue" evidence="1">
    <location>
        <position position="78"/>
    </location>
</feature>
<comment type="caution">
    <text evidence="1">The sequence shown here is derived from an EMBL/GenBank/DDBJ whole genome shotgun (WGS) entry which is preliminary data.</text>
</comment>
<organism evidence="1 2">
    <name type="scientific">Gossypium schwendimanii</name>
    <name type="common">Cotton</name>
    <dbReference type="NCBI Taxonomy" id="34291"/>
    <lineage>
        <taxon>Eukaryota</taxon>
        <taxon>Viridiplantae</taxon>
        <taxon>Streptophyta</taxon>
        <taxon>Embryophyta</taxon>
        <taxon>Tracheophyta</taxon>
        <taxon>Spermatophyta</taxon>
        <taxon>Magnoliopsida</taxon>
        <taxon>eudicotyledons</taxon>
        <taxon>Gunneridae</taxon>
        <taxon>Pentapetalae</taxon>
        <taxon>rosids</taxon>
        <taxon>malvids</taxon>
        <taxon>Malvales</taxon>
        <taxon>Malvaceae</taxon>
        <taxon>Malvoideae</taxon>
        <taxon>Gossypium</taxon>
    </lineage>
</organism>
<dbReference type="EMBL" id="JABFAF010000007">
    <property type="protein sequence ID" value="MBA0861606.1"/>
    <property type="molecule type" value="Genomic_DNA"/>
</dbReference>
<keyword evidence="2" id="KW-1185">Reference proteome</keyword>